<organism evidence="1 2">
    <name type="scientific">Actinokineospora iranica</name>
    <dbReference type="NCBI Taxonomy" id="1271860"/>
    <lineage>
        <taxon>Bacteria</taxon>
        <taxon>Bacillati</taxon>
        <taxon>Actinomycetota</taxon>
        <taxon>Actinomycetes</taxon>
        <taxon>Pseudonocardiales</taxon>
        <taxon>Pseudonocardiaceae</taxon>
        <taxon>Actinokineospora</taxon>
    </lineage>
</organism>
<name>A0A1G6K3Q6_9PSEU</name>
<dbReference type="RefSeq" id="WP_091448047.1">
    <property type="nucleotide sequence ID" value="NZ_FMZZ01000001.1"/>
</dbReference>
<evidence type="ECO:0000313" key="2">
    <source>
        <dbReference type="Proteomes" id="UP000199501"/>
    </source>
</evidence>
<gene>
    <name evidence="1" type="ORF">SAMN05216174_101703</name>
</gene>
<protein>
    <submittedName>
        <fullName evidence="1">Uncharacterized protein</fullName>
    </submittedName>
</protein>
<keyword evidence="2" id="KW-1185">Reference proteome</keyword>
<dbReference type="STRING" id="1271860.SAMN05216174_101703"/>
<sequence>MKFTSTVHPELVVHDLGVVFHHGEAEVTDKAAIEALRALPPSLGVRASGGRPPKDPTTT</sequence>
<proteinExistence type="predicted"/>
<dbReference type="EMBL" id="FMZZ01000001">
    <property type="protein sequence ID" value="SDC25682.1"/>
    <property type="molecule type" value="Genomic_DNA"/>
</dbReference>
<dbReference type="OrthoDB" id="3629207at2"/>
<dbReference type="Proteomes" id="UP000199501">
    <property type="component" value="Unassembled WGS sequence"/>
</dbReference>
<evidence type="ECO:0000313" key="1">
    <source>
        <dbReference type="EMBL" id="SDC25682.1"/>
    </source>
</evidence>
<reference evidence="2" key="1">
    <citation type="submission" date="2016-10" db="EMBL/GenBank/DDBJ databases">
        <authorList>
            <person name="Varghese N."/>
            <person name="Submissions S."/>
        </authorList>
    </citation>
    <scope>NUCLEOTIDE SEQUENCE [LARGE SCALE GENOMIC DNA]</scope>
    <source>
        <strain evidence="2">IBRC-M 10403</strain>
    </source>
</reference>
<accession>A0A1G6K3Q6</accession>
<dbReference type="AlphaFoldDB" id="A0A1G6K3Q6"/>